<evidence type="ECO:0000256" key="1">
    <source>
        <dbReference type="SAM" id="Phobius"/>
    </source>
</evidence>
<dbReference type="RefSeq" id="WP_073258948.1">
    <property type="nucleotide sequence ID" value="NZ_FRCS01000005.1"/>
</dbReference>
<accession>A0A1M7QTY3</accession>
<sequence length="127" mass="13987">MTTDLRHGLLQRPGTLLLFVLLADTYAYFVSDAGSSAVGLLVYLLQAFLLYRVWRGANLVPVMLLLVIAGYEAYCVKQVVDAGIGGDHRTWVLAHVFAIMVTVAVLFSAPVRQRRAPLRGVRRIGSE</sequence>
<keyword evidence="1" id="KW-0472">Membrane</keyword>
<keyword evidence="1" id="KW-0812">Transmembrane</keyword>
<keyword evidence="3" id="KW-1185">Reference proteome</keyword>
<dbReference type="STRING" id="134849.SAMN05443668_105380"/>
<protein>
    <submittedName>
        <fullName evidence="2">Uncharacterized protein</fullName>
    </submittedName>
</protein>
<organism evidence="2 3">
    <name type="scientific">Cryptosporangium aurantiacum</name>
    <dbReference type="NCBI Taxonomy" id="134849"/>
    <lineage>
        <taxon>Bacteria</taxon>
        <taxon>Bacillati</taxon>
        <taxon>Actinomycetota</taxon>
        <taxon>Actinomycetes</taxon>
        <taxon>Cryptosporangiales</taxon>
        <taxon>Cryptosporangiaceae</taxon>
        <taxon>Cryptosporangium</taxon>
    </lineage>
</organism>
<reference evidence="2 3" key="1">
    <citation type="submission" date="2016-11" db="EMBL/GenBank/DDBJ databases">
        <authorList>
            <person name="Jaros S."/>
            <person name="Januszkiewicz K."/>
            <person name="Wedrychowicz H."/>
        </authorList>
    </citation>
    <scope>NUCLEOTIDE SEQUENCE [LARGE SCALE GENOMIC DNA]</scope>
    <source>
        <strain evidence="2 3">DSM 46144</strain>
    </source>
</reference>
<evidence type="ECO:0000313" key="3">
    <source>
        <dbReference type="Proteomes" id="UP000184440"/>
    </source>
</evidence>
<dbReference type="Proteomes" id="UP000184440">
    <property type="component" value="Unassembled WGS sequence"/>
</dbReference>
<name>A0A1M7QTY3_9ACTN</name>
<dbReference type="OrthoDB" id="5193238at2"/>
<evidence type="ECO:0000313" key="2">
    <source>
        <dbReference type="EMBL" id="SHN35311.1"/>
    </source>
</evidence>
<dbReference type="AlphaFoldDB" id="A0A1M7QTY3"/>
<feature type="transmembrane region" description="Helical" evidence="1">
    <location>
        <begin position="91"/>
        <end position="109"/>
    </location>
</feature>
<feature type="transmembrane region" description="Helical" evidence="1">
    <location>
        <begin position="52"/>
        <end position="71"/>
    </location>
</feature>
<gene>
    <name evidence="2" type="ORF">SAMN05443668_105380</name>
</gene>
<keyword evidence="1" id="KW-1133">Transmembrane helix</keyword>
<feature type="transmembrane region" description="Helical" evidence="1">
    <location>
        <begin position="26"/>
        <end position="45"/>
    </location>
</feature>
<dbReference type="EMBL" id="FRCS01000005">
    <property type="protein sequence ID" value="SHN35311.1"/>
    <property type="molecule type" value="Genomic_DNA"/>
</dbReference>
<proteinExistence type="predicted"/>